<dbReference type="Proteomes" id="UP001473063">
    <property type="component" value="Unassembled WGS sequence"/>
</dbReference>
<protein>
    <submittedName>
        <fullName evidence="2">Alpha/beta hydrolase</fullName>
    </submittedName>
</protein>
<evidence type="ECO:0000313" key="2">
    <source>
        <dbReference type="EMBL" id="MEQ2372445.1"/>
    </source>
</evidence>
<reference evidence="2 3" key="1">
    <citation type="submission" date="2024-03" db="EMBL/GenBank/DDBJ databases">
        <title>Human intestinal bacterial collection.</title>
        <authorList>
            <person name="Pauvert C."/>
            <person name="Hitch T.C.A."/>
            <person name="Clavel T."/>
        </authorList>
    </citation>
    <scope>NUCLEOTIDE SEQUENCE [LARGE SCALE GENOMIC DNA]</scope>
    <source>
        <strain evidence="2 3">CLA-JM-H16</strain>
    </source>
</reference>
<evidence type="ECO:0000259" key="1">
    <source>
        <dbReference type="Pfam" id="PF12695"/>
    </source>
</evidence>
<dbReference type="Gene3D" id="3.40.50.1820">
    <property type="entry name" value="alpha/beta hydrolase"/>
    <property type="match status" value="1"/>
</dbReference>
<dbReference type="Pfam" id="PF12695">
    <property type="entry name" value="Abhydrolase_5"/>
    <property type="match status" value="1"/>
</dbReference>
<name>A0ABV1BL01_9FIRM</name>
<keyword evidence="2" id="KW-0378">Hydrolase</keyword>
<feature type="domain" description="Alpha/beta hydrolase fold-5" evidence="1">
    <location>
        <begin position="67"/>
        <end position="229"/>
    </location>
</feature>
<comment type="caution">
    <text evidence="2">The sequence shown here is derived from an EMBL/GenBank/DDBJ whole genome shotgun (WGS) entry which is preliminary data.</text>
</comment>
<keyword evidence="3" id="KW-1185">Reference proteome</keyword>
<dbReference type="GO" id="GO:0016787">
    <property type="term" value="F:hydrolase activity"/>
    <property type="evidence" value="ECO:0007669"/>
    <property type="project" value="UniProtKB-KW"/>
</dbReference>
<dbReference type="EMBL" id="JBBMEJ010000033">
    <property type="protein sequence ID" value="MEQ2372445.1"/>
    <property type="molecule type" value="Genomic_DNA"/>
</dbReference>
<dbReference type="SUPFAM" id="SSF53474">
    <property type="entry name" value="alpha/beta-Hydrolases"/>
    <property type="match status" value="1"/>
</dbReference>
<gene>
    <name evidence="2" type="ORF">WMO28_16220</name>
</gene>
<organism evidence="2 3">
    <name type="scientific">Blautia aquisgranensis</name>
    <dbReference type="NCBI Taxonomy" id="3133153"/>
    <lineage>
        <taxon>Bacteria</taxon>
        <taxon>Bacillati</taxon>
        <taxon>Bacillota</taxon>
        <taxon>Clostridia</taxon>
        <taxon>Lachnospirales</taxon>
        <taxon>Lachnospiraceae</taxon>
        <taxon>Blautia</taxon>
    </lineage>
</organism>
<dbReference type="RefSeq" id="WP_178645570.1">
    <property type="nucleotide sequence ID" value="NZ_JBBMEJ010000033.1"/>
</dbReference>
<proteinExistence type="predicted"/>
<evidence type="ECO:0000313" key="3">
    <source>
        <dbReference type="Proteomes" id="UP001473063"/>
    </source>
</evidence>
<dbReference type="InterPro" id="IPR029059">
    <property type="entry name" value="AB_hydrolase_5"/>
</dbReference>
<sequence length="244" mass="26571">MKKKGKIIALICLALVFILGLGSVLYVSDYYRADDTAAAAMAYEGSDVQIEKNGNMITFMPEDPTYGLIFYPGGKVQCKAYAPLLLECAKKGIACVLLKMPGNLAVLKPGAADGVQEKYPKIRSWYIGGHSLGGAMAASYVSKHVDEYDGLILLAAYSTSDLSKTQLKVLSIYGSEDGVLNRESYEKNRGNLPENFEEEILDGGCHGYFGCYGAQKGDGVPKLTNQEQVQQTAEYIENMICKEK</sequence>
<accession>A0ABV1BL01</accession>
<dbReference type="InterPro" id="IPR029058">
    <property type="entry name" value="AB_hydrolase_fold"/>
</dbReference>